<dbReference type="Proteomes" id="UP000567885">
    <property type="component" value="Unassembled WGS sequence"/>
</dbReference>
<dbReference type="AlphaFoldDB" id="A0A8H5SEV4"/>
<dbReference type="EMBL" id="JAAGWQ010000759">
    <property type="protein sequence ID" value="KAF5652075.1"/>
    <property type="molecule type" value="Genomic_DNA"/>
</dbReference>
<protein>
    <submittedName>
        <fullName evidence="2">Uncharacterized protein</fullName>
    </submittedName>
</protein>
<feature type="transmembrane region" description="Helical" evidence="1">
    <location>
        <begin position="152"/>
        <end position="171"/>
    </location>
</feature>
<feature type="transmembrane region" description="Helical" evidence="1">
    <location>
        <begin position="7"/>
        <end position="30"/>
    </location>
</feature>
<name>A0A8H5SEV4_FUSHE</name>
<sequence>MLSRTKIFISATIHSVLIVGALAMILILFITKQSESEGIFKLLRKEIDLTSRVAEPSRQVDSWDELGKHGFPPIPHYEALVTDSKSTATRLNTALQDVGNLSVGMRSMCVESTQGPHCSSLPLKNETPVPDIYHTSPEFKALIQVLERLPPFAIFPGLGLFGMVLSSLLMATRLPFRNLVRIVVSFLGLLSFLVFALSVSVVYGLGLGLRGQNGSSLQRGFAMPAGLAMLVISFVHFILAILEWVILL</sequence>
<keyword evidence="3" id="KW-1185">Reference proteome</keyword>
<feature type="transmembrane region" description="Helical" evidence="1">
    <location>
        <begin position="183"/>
        <end position="205"/>
    </location>
</feature>
<organism evidence="2 3">
    <name type="scientific">Fusarium heterosporum</name>
    <dbReference type="NCBI Taxonomy" id="42747"/>
    <lineage>
        <taxon>Eukaryota</taxon>
        <taxon>Fungi</taxon>
        <taxon>Dikarya</taxon>
        <taxon>Ascomycota</taxon>
        <taxon>Pezizomycotina</taxon>
        <taxon>Sordariomycetes</taxon>
        <taxon>Hypocreomycetidae</taxon>
        <taxon>Hypocreales</taxon>
        <taxon>Nectriaceae</taxon>
        <taxon>Fusarium</taxon>
        <taxon>Fusarium heterosporum species complex</taxon>
    </lineage>
</organism>
<keyword evidence="1" id="KW-0472">Membrane</keyword>
<feature type="transmembrane region" description="Helical" evidence="1">
    <location>
        <begin position="225"/>
        <end position="247"/>
    </location>
</feature>
<evidence type="ECO:0000256" key="1">
    <source>
        <dbReference type="SAM" id="Phobius"/>
    </source>
</evidence>
<reference evidence="2 3" key="1">
    <citation type="submission" date="2020-05" db="EMBL/GenBank/DDBJ databases">
        <title>Identification and distribution of gene clusters putatively required for synthesis of sphingolipid metabolism inhibitors in phylogenetically diverse species of the filamentous fungus Fusarium.</title>
        <authorList>
            <person name="Kim H.-S."/>
            <person name="Busman M."/>
            <person name="Brown D.W."/>
            <person name="Divon H."/>
            <person name="Uhlig S."/>
            <person name="Proctor R.H."/>
        </authorList>
    </citation>
    <scope>NUCLEOTIDE SEQUENCE [LARGE SCALE GENOMIC DNA]</scope>
    <source>
        <strain evidence="2 3">NRRL 20693</strain>
    </source>
</reference>
<keyword evidence="1" id="KW-0812">Transmembrane</keyword>
<accession>A0A8H5SEV4</accession>
<gene>
    <name evidence="2" type="ORF">FHETE_11457</name>
</gene>
<evidence type="ECO:0000313" key="2">
    <source>
        <dbReference type="EMBL" id="KAF5652075.1"/>
    </source>
</evidence>
<comment type="caution">
    <text evidence="2">The sequence shown here is derived from an EMBL/GenBank/DDBJ whole genome shotgun (WGS) entry which is preliminary data.</text>
</comment>
<keyword evidence="1" id="KW-1133">Transmembrane helix</keyword>
<evidence type="ECO:0000313" key="3">
    <source>
        <dbReference type="Proteomes" id="UP000567885"/>
    </source>
</evidence>
<proteinExistence type="predicted"/>